<reference evidence="2 3" key="1">
    <citation type="journal article" date="2019" name="J. Hered.">
        <title>An Improved Genome Assembly for Drosophila navojoa, the Basal Species in the mojavensis Cluster.</title>
        <authorList>
            <person name="Vanderlinde T."/>
            <person name="Dupim E.G."/>
            <person name="Nazario-Yepiz N.O."/>
            <person name="Carvalho A.B."/>
        </authorList>
    </citation>
    <scope>NUCLEOTIDE SEQUENCE [LARGE SCALE GENOMIC DNA]</scope>
    <source>
        <strain evidence="2">Navoj_Jal97</strain>
        <tissue evidence="2">Whole organism</tissue>
    </source>
</reference>
<name>A0A484B496_DRONA</name>
<protein>
    <submittedName>
        <fullName evidence="2">Uncharacterized protein</fullName>
    </submittedName>
</protein>
<evidence type="ECO:0000313" key="2">
    <source>
        <dbReference type="EMBL" id="TDG43518.1"/>
    </source>
</evidence>
<dbReference type="AlphaFoldDB" id="A0A484B496"/>
<gene>
    <name evidence="2" type="ORF">AWZ03_010061</name>
</gene>
<evidence type="ECO:0000256" key="1">
    <source>
        <dbReference type="SAM" id="MobiDB-lite"/>
    </source>
</evidence>
<evidence type="ECO:0000313" key="3">
    <source>
        <dbReference type="Proteomes" id="UP000295192"/>
    </source>
</evidence>
<keyword evidence="3" id="KW-1185">Reference proteome</keyword>
<accession>A0A484B496</accession>
<organism evidence="2 3">
    <name type="scientific">Drosophila navojoa</name>
    <name type="common">Fruit fly</name>
    <dbReference type="NCBI Taxonomy" id="7232"/>
    <lineage>
        <taxon>Eukaryota</taxon>
        <taxon>Metazoa</taxon>
        <taxon>Ecdysozoa</taxon>
        <taxon>Arthropoda</taxon>
        <taxon>Hexapoda</taxon>
        <taxon>Insecta</taxon>
        <taxon>Pterygota</taxon>
        <taxon>Neoptera</taxon>
        <taxon>Endopterygota</taxon>
        <taxon>Diptera</taxon>
        <taxon>Brachycera</taxon>
        <taxon>Muscomorpha</taxon>
        <taxon>Ephydroidea</taxon>
        <taxon>Drosophilidae</taxon>
        <taxon>Drosophila</taxon>
    </lineage>
</organism>
<feature type="region of interest" description="Disordered" evidence="1">
    <location>
        <begin position="36"/>
        <end position="77"/>
    </location>
</feature>
<dbReference type="Proteomes" id="UP000295192">
    <property type="component" value="Unassembled WGS sequence"/>
</dbReference>
<sequence length="77" mass="8140">MKLMTIIISCRVHFPVHAYAKGHVLLLTARQKFVGSRDGQPVKDQCSSSGSGSGSGSGSCDPTPKTSTAASSERKRF</sequence>
<comment type="caution">
    <text evidence="2">The sequence shown here is derived from an EMBL/GenBank/DDBJ whole genome shotgun (WGS) entry which is preliminary data.</text>
</comment>
<proteinExistence type="predicted"/>
<dbReference type="EMBL" id="LSRL02000149">
    <property type="protein sequence ID" value="TDG43518.1"/>
    <property type="molecule type" value="Genomic_DNA"/>
</dbReference>